<reference evidence="3 4" key="1">
    <citation type="journal article" date="2015" name="Genome Announc.">
        <title>Complete Genome Sequence of Cupriavidus basilensis 4G11, Isolated from the Oak Ridge Field Research Center Site.</title>
        <authorList>
            <person name="Ray J."/>
            <person name="Waters R.J."/>
            <person name="Skerker J.M."/>
            <person name="Kuehl J.V."/>
            <person name="Price M.N."/>
            <person name="Huang J."/>
            <person name="Chakraborty R."/>
            <person name="Arkin A.P."/>
            <person name="Deutschbauer A."/>
        </authorList>
    </citation>
    <scope>NUCLEOTIDE SEQUENCE [LARGE SCALE GENOMIC DNA]</scope>
    <source>
        <strain evidence="3">4G11</strain>
    </source>
</reference>
<evidence type="ECO:0000313" key="4">
    <source>
        <dbReference type="Proteomes" id="UP000031843"/>
    </source>
</evidence>
<feature type="compositionally biased region" description="Polar residues" evidence="1">
    <location>
        <begin position="47"/>
        <end position="58"/>
    </location>
</feature>
<keyword evidence="2" id="KW-0732">Signal</keyword>
<dbReference type="STRING" id="68895.RR42_m0466"/>
<sequence length="94" mass="9652">MAALWLALASASALAAPAGASDASGVRAPAKAGKRAASATTPTSRAVQQATTAPQVNHDQYALRPERDVQPRSSFGLRMKPGWPQQDDSAGPGR</sequence>
<evidence type="ECO:0000256" key="2">
    <source>
        <dbReference type="SAM" id="SignalP"/>
    </source>
</evidence>
<dbReference type="Proteomes" id="UP000031843">
    <property type="component" value="Chromosome main"/>
</dbReference>
<feature type="region of interest" description="Disordered" evidence="1">
    <location>
        <begin position="16"/>
        <end position="94"/>
    </location>
</feature>
<dbReference type="AlphaFoldDB" id="A0A0C4Y6V2"/>
<keyword evidence="4" id="KW-1185">Reference proteome</keyword>
<proteinExistence type="predicted"/>
<gene>
    <name evidence="3" type="ORF">RR42_m0466</name>
</gene>
<dbReference type="KEGG" id="cbw:RR42_m0466"/>
<feature type="compositionally biased region" description="Low complexity" evidence="1">
    <location>
        <begin position="16"/>
        <end position="46"/>
    </location>
</feature>
<evidence type="ECO:0000256" key="1">
    <source>
        <dbReference type="SAM" id="MobiDB-lite"/>
    </source>
</evidence>
<name>A0A0C4Y6V2_9BURK</name>
<accession>A0A0C4Y6V2</accession>
<feature type="signal peptide" evidence="2">
    <location>
        <begin position="1"/>
        <end position="15"/>
    </location>
</feature>
<organism evidence="3 4">
    <name type="scientific">Cupriavidus basilensis</name>
    <dbReference type="NCBI Taxonomy" id="68895"/>
    <lineage>
        <taxon>Bacteria</taxon>
        <taxon>Pseudomonadati</taxon>
        <taxon>Pseudomonadota</taxon>
        <taxon>Betaproteobacteria</taxon>
        <taxon>Burkholderiales</taxon>
        <taxon>Burkholderiaceae</taxon>
        <taxon>Cupriavidus</taxon>
    </lineage>
</organism>
<feature type="chain" id="PRO_5012452520" evidence="2">
    <location>
        <begin position="16"/>
        <end position="94"/>
    </location>
</feature>
<evidence type="ECO:0000313" key="3">
    <source>
        <dbReference type="EMBL" id="AJG17879.1"/>
    </source>
</evidence>
<dbReference type="EMBL" id="CP010536">
    <property type="protein sequence ID" value="AJG17879.1"/>
    <property type="molecule type" value="Genomic_DNA"/>
</dbReference>
<protein>
    <submittedName>
        <fullName evidence="3">Uncharacterized protein</fullName>
    </submittedName>
</protein>